<dbReference type="InterPro" id="IPR004527">
    <property type="entry name" value="Glu-tRNA-ligase_bac/mito"/>
</dbReference>
<dbReference type="GO" id="GO:0004818">
    <property type="term" value="F:glutamate-tRNA ligase activity"/>
    <property type="evidence" value="ECO:0007669"/>
    <property type="project" value="UniProtKB-UniRule"/>
</dbReference>
<evidence type="ECO:0000313" key="10">
    <source>
        <dbReference type="EMBL" id="OGC21746.1"/>
    </source>
</evidence>
<dbReference type="Pfam" id="PF19269">
    <property type="entry name" value="Anticodon_2"/>
    <property type="match status" value="1"/>
</dbReference>
<dbReference type="Proteomes" id="UP000178417">
    <property type="component" value="Unassembled WGS sequence"/>
</dbReference>
<dbReference type="FunFam" id="3.40.50.620:FF:000045">
    <property type="entry name" value="Glutamate--tRNA ligase, mitochondrial"/>
    <property type="match status" value="1"/>
</dbReference>
<dbReference type="PANTHER" id="PTHR43311:SF2">
    <property type="entry name" value="GLUTAMATE--TRNA LIGASE, MITOCHONDRIAL-RELATED"/>
    <property type="match status" value="1"/>
</dbReference>
<evidence type="ECO:0000256" key="1">
    <source>
        <dbReference type="ARBA" id="ARBA00007894"/>
    </source>
</evidence>
<dbReference type="InterPro" id="IPR014729">
    <property type="entry name" value="Rossmann-like_a/b/a_fold"/>
</dbReference>
<dbReference type="GO" id="GO:0005524">
    <property type="term" value="F:ATP binding"/>
    <property type="evidence" value="ECO:0007669"/>
    <property type="project" value="UniProtKB-UniRule"/>
</dbReference>
<keyword evidence="7" id="KW-0963">Cytoplasm</keyword>
<dbReference type="InterPro" id="IPR020751">
    <property type="entry name" value="aa-tRNA-synth_I_codon-bd_sub2"/>
</dbReference>
<dbReference type="GO" id="GO:0006424">
    <property type="term" value="P:glutamyl-tRNA aminoacylation"/>
    <property type="evidence" value="ECO:0007669"/>
    <property type="project" value="UniProtKB-UniRule"/>
</dbReference>
<comment type="catalytic activity">
    <reaction evidence="7">
        <text>tRNA(Glu) + L-glutamate + ATP = L-glutamyl-tRNA(Glu) + AMP + diphosphate</text>
        <dbReference type="Rhea" id="RHEA:23540"/>
        <dbReference type="Rhea" id="RHEA-COMP:9663"/>
        <dbReference type="Rhea" id="RHEA-COMP:9680"/>
        <dbReference type="ChEBI" id="CHEBI:29985"/>
        <dbReference type="ChEBI" id="CHEBI:30616"/>
        <dbReference type="ChEBI" id="CHEBI:33019"/>
        <dbReference type="ChEBI" id="CHEBI:78442"/>
        <dbReference type="ChEBI" id="CHEBI:78520"/>
        <dbReference type="ChEBI" id="CHEBI:456215"/>
        <dbReference type="EC" id="6.1.1.17"/>
    </reaction>
</comment>
<dbReference type="STRING" id="1802579.A2310_00370"/>
<dbReference type="InterPro" id="IPR049940">
    <property type="entry name" value="GluQ/Sye"/>
</dbReference>
<evidence type="ECO:0000313" key="11">
    <source>
        <dbReference type="Proteomes" id="UP000178417"/>
    </source>
</evidence>
<dbReference type="HAMAP" id="MF_00022">
    <property type="entry name" value="Glu_tRNA_synth_type1"/>
    <property type="match status" value="1"/>
</dbReference>
<dbReference type="Gene3D" id="1.10.10.350">
    <property type="match status" value="1"/>
</dbReference>
<dbReference type="SUPFAM" id="SSF52374">
    <property type="entry name" value="Nucleotidylyl transferase"/>
    <property type="match status" value="1"/>
</dbReference>
<keyword evidence="4 7" id="KW-0067">ATP-binding</keyword>
<proteinExistence type="inferred from homology"/>
<dbReference type="Gene3D" id="3.40.50.620">
    <property type="entry name" value="HUPs"/>
    <property type="match status" value="1"/>
</dbReference>
<dbReference type="InterPro" id="IPR000924">
    <property type="entry name" value="Glu/Gln-tRNA-synth"/>
</dbReference>
<evidence type="ECO:0000259" key="9">
    <source>
        <dbReference type="Pfam" id="PF19269"/>
    </source>
</evidence>
<feature type="short sequence motif" description="'KMSKS' region" evidence="7">
    <location>
        <begin position="250"/>
        <end position="254"/>
    </location>
</feature>
<dbReference type="CDD" id="cd00808">
    <property type="entry name" value="GluRS_core"/>
    <property type="match status" value="1"/>
</dbReference>
<comment type="subcellular location">
    <subcellularLocation>
        <location evidence="7">Cytoplasm</location>
    </subcellularLocation>
</comment>
<comment type="subunit">
    <text evidence="7">Monomer.</text>
</comment>
<evidence type="ECO:0000256" key="3">
    <source>
        <dbReference type="ARBA" id="ARBA00022741"/>
    </source>
</evidence>
<evidence type="ECO:0000256" key="5">
    <source>
        <dbReference type="ARBA" id="ARBA00022917"/>
    </source>
</evidence>
<evidence type="ECO:0000259" key="8">
    <source>
        <dbReference type="Pfam" id="PF00749"/>
    </source>
</evidence>
<dbReference type="GO" id="GO:0008270">
    <property type="term" value="F:zinc ion binding"/>
    <property type="evidence" value="ECO:0007669"/>
    <property type="project" value="InterPro"/>
</dbReference>
<keyword evidence="6 7" id="KW-0030">Aminoacyl-tRNA synthetase</keyword>
<feature type="binding site" evidence="7">
    <location>
        <position position="253"/>
    </location>
    <ligand>
        <name>ATP</name>
        <dbReference type="ChEBI" id="CHEBI:30616"/>
    </ligand>
</feature>
<evidence type="ECO:0000256" key="6">
    <source>
        <dbReference type="ARBA" id="ARBA00023146"/>
    </source>
</evidence>
<organism evidence="10 11">
    <name type="scientific">candidate division WOR-1 bacterium RIFOXYB2_FULL_37_13</name>
    <dbReference type="NCBI Taxonomy" id="1802579"/>
    <lineage>
        <taxon>Bacteria</taxon>
        <taxon>Bacillati</taxon>
        <taxon>Saganbacteria</taxon>
    </lineage>
</organism>
<dbReference type="GO" id="GO:0005829">
    <property type="term" value="C:cytosol"/>
    <property type="evidence" value="ECO:0007669"/>
    <property type="project" value="TreeGrafter"/>
</dbReference>
<dbReference type="GO" id="GO:0000049">
    <property type="term" value="F:tRNA binding"/>
    <property type="evidence" value="ECO:0007669"/>
    <property type="project" value="InterPro"/>
</dbReference>
<dbReference type="PANTHER" id="PTHR43311">
    <property type="entry name" value="GLUTAMATE--TRNA LIGASE"/>
    <property type="match status" value="1"/>
</dbReference>
<evidence type="ECO:0000256" key="7">
    <source>
        <dbReference type="HAMAP-Rule" id="MF_00022"/>
    </source>
</evidence>
<dbReference type="PRINTS" id="PR00987">
    <property type="entry name" value="TRNASYNTHGLU"/>
</dbReference>
<keyword evidence="2 7" id="KW-0436">Ligase</keyword>
<dbReference type="EC" id="6.1.1.17" evidence="7"/>
<dbReference type="AlphaFoldDB" id="A0A1F4SMT1"/>
<name>A0A1F4SMT1_UNCSA</name>
<sequence length="475" mass="54167">MTVRTRFAPSPTGALHVGGARTALFNWLFARSQGGKFILRVEDTDQLRSTDEAVKAIYDGMDFLGLDWDEGPKADGSFGPYMQTERLHIYKEYADKLLKEGKAYYCFCTTEELNKQRKEAAEKKEAPKYNKTCTKLTQEEVQNRIKNGLPYVIRFAMPESEKIEIDDLIRGKVVFESDLLDDFVIMKSDGFPTYNFAAVVDDHLMQITHIIRGDDHLSNTPRQIALYEAFAFELPKFAHIPMILGNDKKRLSKRHGATSVIAYKDMGYLPEAMINYLARLGWGHKDEEIFSREELLKMFSLDGVTKNPAVFDVEKLNWLNGQYIRKAIPERIVDFCEPLLINAYGDHDIKHISKIVSLFLDRLVVIPDIVELTEYFFKDNFTFTEKALNNLKKEGALQILKELKEKISNAESFNKEELEKAFKGLAAEKGVKLGVIIHPCRAAITGRTESPGIYDVIEVLGKEKVLERIDKALVS</sequence>
<dbReference type="SUPFAM" id="SSF48163">
    <property type="entry name" value="An anticodon-binding domain of class I aminoacyl-tRNA synthetases"/>
    <property type="match status" value="1"/>
</dbReference>
<evidence type="ECO:0000256" key="4">
    <source>
        <dbReference type="ARBA" id="ARBA00022840"/>
    </source>
</evidence>
<comment type="function">
    <text evidence="7">Catalyzes the attachment of glutamate to tRNA(Glu) in a two-step reaction: glutamate is first activated by ATP to form Glu-AMP and then transferred to the acceptor end of tRNA(Glu).</text>
</comment>
<feature type="domain" description="Aminoacyl-tRNA synthetase class I anticodon-binding" evidence="9">
    <location>
        <begin position="340"/>
        <end position="473"/>
    </location>
</feature>
<comment type="caution">
    <text evidence="7">Lacks conserved residue(s) required for the propagation of feature annotation.</text>
</comment>
<dbReference type="EMBL" id="MEUB01000036">
    <property type="protein sequence ID" value="OGC21746.1"/>
    <property type="molecule type" value="Genomic_DNA"/>
</dbReference>
<protein>
    <recommendedName>
        <fullName evidence="7">Glutamate--tRNA ligase</fullName>
        <ecNumber evidence="7">6.1.1.17</ecNumber>
    </recommendedName>
    <alternativeName>
        <fullName evidence="7">Glutamyl-tRNA synthetase</fullName>
        <shortName evidence="7">GluRS</shortName>
    </alternativeName>
</protein>
<dbReference type="PROSITE" id="PS00178">
    <property type="entry name" value="AA_TRNA_LIGASE_I"/>
    <property type="match status" value="1"/>
</dbReference>
<dbReference type="NCBIfam" id="TIGR00464">
    <property type="entry name" value="gltX_bact"/>
    <property type="match status" value="1"/>
</dbReference>
<dbReference type="InterPro" id="IPR033910">
    <property type="entry name" value="GluRS_core"/>
</dbReference>
<keyword evidence="3 7" id="KW-0547">Nucleotide-binding</keyword>
<feature type="domain" description="Glutamyl/glutaminyl-tRNA synthetase class Ib catalytic" evidence="8">
    <location>
        <begin position="3"/>
        <end position="318"/>
    </location>
</feature>
<accession>A0A1F4SMT1</accession>
<comment type="similarity">
    <text evidence="1 7">Belongs to the class-I aminoacyl-tRNA synthetase family. Glutamate--tRNA ligase type 1 subfamily.</text>
</comment>
<dbReference type="Pfam" id="PF00749">
    <property type="entry name" value="tRNA-synt_1c"/>
    <property type="match status" value="1"/>
</dbReference>
<dbReference type="InterPro" id="IPR045462">
    <property type="entry name" value="aa-tRNA-synth_I_cd-bd"/>
</dbReference>
<feature type="short sequence motif" description="'HIGH' region" evidence="7">
    <location>
        <begin position="9"/>
        <end position="19"/>
    </location>
</feature>
<evidence type="ECO:0000256" key="2">
    <source>
        <dbReference type="ARBA" id="ARBA00022598"/>
    </source>
</evidence>
<comment type="caution">
    <text evidence="10">The sequence shown here is derived from an EMBL/GenBank/DDBJ whole genome shotgun (WGS) entry which is preliminary data.</text>
</comment>
<keyword evidence="5 7" id="KW-0648">Protein biosynthesis</keyword>
<dbReference type="InterPro" id="IPR001412">
    <property type="entry name" value="aa-tRNA-synth_I_CS"/>
</dbReference>
<dbReference type="InterPro" id="IPR020058">
    <property type="entry name" value="Glu/Gln-tRNA-synth_Ib_cat-dom"/>
</dbReference>
<dbReference type="InterPro" id="IPR008925">
    <property type="entry name" value="aa_tRNA-synth_I_cd-bd_sf"/>
</dbReference>
<gene>
    <name evidence="7" type="primary">gltX</name>
    <name evidence="10" type="ORF">A2310_00370</name>
</gene>
<reference evidence="10 11" key="1">
    <citation type="journal article" date="2016" name="Nat. Commun.">
        <title>Thousands of microbial genomes shed light on interconnected biogeochemical processes in an aquifer system.</title>
        <authorList>
            <person name="Anantharaman K."/>
            <person name="Brown C.T."/>
            <person name="Hug L.A."/>
            <person name="Sharon I."/>
            <person name="Castelle C.J."/>
            <person name="Probst A.J."/>
            <person name="Thomas B.C."/>
            <person name="Singh A."/>
            <person name="Wilkins M.J."/>
            <person name="Karaoz U."/>
            <person name="Brodie E.L."/>
            <person name="Williams K.H."/>
            <person name="Hubbard S.S."/>
            <person name="Banfield J.F."/>
        </authorList>
    </citation>
    <scope>NUCLEOTIDE SEQUENCE [LARGE SCALE GENOMIC DNA]</scope>
</reference>